<name>A0ABR1XMV1_9PEZI</name>
<evidence type="ECO:0000313" key="3">
    <source>
        <dbReference type="EMBL" id="KAK8161386.1"/>
    </source>
</evidence>
<accession>A0ABR1XMV1</accession>
<protein>
    <submittedName>
        <fullName evidence="3">Uncharacterized protein</fullName>
    </submittedName>
</protein>
<proteinExistence type="predicted"/>
<comment type="caution">
    <text evidence="3">The sequence shown here is derived from an EMBL/GenBank/DDBJ whole genome shotgun (WGS) entry which is preliminary data.</text>
</comment>
<keyword evidence="2" id="KW-1133">Transmembrane helix</keyword>
<dbReference type="EMBL" id="JBBWUH010000007">
    <property type="protein sequence ID" value="KAK8161386.1"/>
    <property type="molecule type" value="Genomic_DNA"/>
</dbReference>
<gene>
    <name evidence="3" type="ORF">IWX90DRAFT_266955</name>
</gene>
<feature type="transmembrane region" description="Helical" evidence="2">
    <location>
        <begin position="94"/>
        <end position="114"/>
    </location>
</feature>
<keyword evidence="4" id="KW-1185">Reference proteome</keyword>
<sequence>MAFWTTQARQCLRYCAQTRVEVHMDAALHLRRVPWPPVRHYPLENATAISLVGSFPTATSAKLYIPPPPPSRTPWGEPGFKKEHSSTRKEANSLFFLFSLLPLPIIALLLLLFFKSCRLANYLFVDRPRRKKAKQEWKDSTKGMDEKQLASHGRIAEARTQLYGYVRDCEQTISMKEYNRRDETKFFRNLDKDNKRIQRQKELRVQRNLQSVVRHDFGPSEYVVVDLEHQERTEWTVYDTYIDNSHPTPRRAIVLTADGPPTQDTSPSSPPCTAESSSSSSSSFPSSSPSPPCRAISSSSPCCVVSESSSSSCPLSSPSCDQCSLCYSSSTGTGCSTPPTDDHGASRAIVPRDSSRDTNFGTSSIIAPPSTPTGSFSLPPGDRGTPRAIVPRASRNMNVGTPSIIQTPSTVTGCSLLPIDDHGTRRAIVPWASRNTTVGTPSIIQPSSLSTIVEESSSSGASGSQRKGVYGTAAPKHGSCPVCRTRDRAPPPPPSPCSSSSSSWSSSCSCSCSSTSFSGTPSPPIAKPPSNTPVRGSAASRRGARKSRRALLFEGRGALGRWHGL</sequence>
<feature type="compositionally biased region" description="Pro residues" evidence="1">
    <location>
        <begin position="521"/>
        <end position="531"/>
    </location>
</feature>
<feature type="region of interest" description="Disordered" evidence="1">
    <location>
        <begin position="448"/>
        <end position="547"/>
    </location>
</feature>
<keyword evidence="2" id="KW-0472">Membrane</keyword>
<feature type="compositionally biased region" description="Low complexity" evidence="1">
    <location>
        <begin position="497"/>
        <end position="520"/>
    </location>
</feature>
<organism evidence="3 4">
    <name type="scientific">Phyllosticta citrichinensis</name>
    <dbReference type="NCBI Taxonomy" id="1130410"/>
    <lineage>
        <taxon>Eukaryota</taxon>
        <taxon>Fungi</taxon>
        <taxon>Dikarya</taxon>
        <taxon>Ascomycota</taxon>
        <taxon>Pezizomycotina</taxon>
        <taxon>Dothideomycetes</taxon>
        <taxon>Dothideomycetes incertae sedis</taxon>
        <taxon>Botryosphaeriales</taxon>
        <taxon>Phyllostictaceae</taxon>
        <taxon>Phyllosticta</taxon>
    </lineage>
</organism>
<feature type="region of interest" description="Disordered" evidence="1">
    <location>
        <begin position="334"/>
        <end position="382"/>
    </location>
</feature>
<dbReference type="Proteomes" id="UP001456524">
    <property type="component" value="Unassembled WGS sequence"/>
</dbReference>
<feature type="compositionally biased region" description="Low complexity" evidence="1">
    <location>
        <begin position="448"/>
        <end position="464"/>
    </location>
</feature>
<evidence type="ECO:0000313" key="4">
    <source>
        <dbReference type="Proteomes" id="UP001456524"/>
    </source>
</evidence>
<evidence type="ECO:0000256" key="1">
    <source>
        <dbReference type="SAM" id="MobiDB-lite"/>
    </source>
</evidence>
<feature type="region of interest" description="Disordered" evidence="1">
    <location>
        <begin position="252"/>
        <end position="290"/>
    </location>
</feature>
<reference evidence="3 4" key="1">
    <citation type="journal article" date="2022" name="G3 (Bethesda)">
        <title>Enemy or ally: a genomic approach to elucidate the lifestyle of Phyllosticta citrichinaensis.</title>
        <authorList>
            <person name="Buijs V.A."/>
            <person name="Groenewald J.Z."/>
            <person name="Haridas S."/>
            <person name="LaButti K.M."/>
            <person name="Lipzen A."/>
            <person name="Martin F.M."/>
            <person name="Barry K."/>
            <person name="Grigoriev I.V."/>
            <person name="Crous P.W."/>
            <person name="Seidl M.F."/>
        </authorList>
    </citation>
    <scope>NUCLEOTIDE SEQUENCE [LARGE SCALE GENOMIC DNA]</scope>
    <source>
        <strain evidence="3 4">CBS 129764</strain>
    </source>
</reference>
<feature type="compositionally biased region" description="Low complexity" evidence="1">
    <location>
        <begin position="260"/>
        <end position="290"/>
    </location>
</feature>
<evidence type="ECO:0000256" key="2">
    <source>
        <dbReference type="SAM" id="Phobius"/>
    </source>
</evidence>
<keyword evidence="2" id="KW-0812">Transmembrane</keyword>